<name>A0A023X6A3_RUBRA</name>
<evidence type="ECO:0000313" key="2">
    <source>
        <dbReference type="EMBL" id="AHY47554.1"/>
    </source>
</evidence>
<evidence type="ECO:0000313" key="3">
    <source>
        <dbReference type="EMBL" id="MDX5894959.1"/>
    </source>
</evidence>
<proteinExistence type="predicted"/>
<dbReference type="EMBL" id="CP007514">
    <property type="protein sequence ID" value="AHY47554.1"/>
    <property type="molecule type" value="Genomic_DNA"/>
</dbReference>
<feature type="transmembrane region" description="Helical" evidence="1">
    <location>
        <begin position="12"/>
        <end position="28"/>
    </location>
</feature>
<reference evidence="2 4" key="1">
    <citation type="submission" date="2014-03" db="EMBL/GenBank/DDBJ databases">
        <title>Complete genome sequence of the Radio-Resistant Rubrobacter radiotolerans RSPS-4.</title>
        <authorList>
            <person name="Egas C.C."/>
            <person name="Barroso C.C."/>
            <person name="Froufe H.J.C."/>
            <person name="Pacheco J.J."/>
            <person name="Albuquerque L.L."/>
            <person name="da Costa M.M.S."/>
        </authorList>
    </citation>
    <scope>NUCLEOTIDE SEQUENCE [LARGE SCALE GENOMIC DNA]</scope>
    <source>
        <strain evidence="2 4">RSPS-4</strain>
    </source>
</reference>
<dbReference type="EMBL" id="JAWXXX010000001">
    <property type="protein sequence ID" value="MDX5894959.1"/>
    <property type="molecule type" value="Genomic_DNA"/>
</dbReference>
<dbReference type="HOGENOM" id="CLU_093776_0_1_11"/>
<dbReference type="eggNOG" id="COG0671">
    <property type="taxonomic scope" value="Bacteria"/>
</dbReference>
<keyword evidence="1" id="KW-1133">Transmembrane helix</keyword>
<organism evidence="2 4">
    <name type="scientific">Rubrobacter radiotolerans</name>
    <name type="common">Arthrobacter radiotolerans</name>
    <dbReference type="NCBI Taxonomy" id="42256"/>
    <lineage>
        <taxon>Bacteria</taxon>
        <taxon>Bacillati</taxon>
        <taxon>Actinomycetota</taxon>
        <taxon>Rubrobacteria</taxon>
        <taxon>Rubrobacterales</taxon>
        <taxon>Rubrobacteraceae</taxon>
        <taxon>Rubrobacter</taxon>
    </lineage>
</organism>
<dbReference type="STRING" id="42256.RradSPS_2271"/>
<protein>
    <recommendedName>
        <fullName evidence="5">PAP2 superfamily</fullName>
    </recommendedName>
</protein>
<feature type="transmembrane region" description="Helical" evidence="1">
    <location>
        <begin position="34"/>
        <end position="54"/>
    </location>
</feature>
<sequence>MDRAARAITDGLNPFFVFTALFALVALVEDPERAALYLGLEMLAAGAVAGYVLLLRRRRKVGEFWIPARAERLVPALVLLAAFAGLLLALNLAGAPSELFRLTLSMGLAAGAVAAITTVWKASAHAAVAGHAALAGVVLLGAPGLLFVLLLPLVGWARIRLGAHTPAQVAAGAAVGGGLALLFLL</sequence>
<dbReference type="Proteomes" id="UP001281130">
    <property type="component" value="Unassembled WGS sequence"/>
</dbReference>
<keyword evidence="4" id="KW-1185">Reference proteome</keyword>
<accession>A0A023X6A3</accession>
<feature type="transmembrane region" description="Helical" evidence="1">
    <location>
        <begin position="74"/>
        <end position="93"/>
    </location>
</feature>
<evidence type="ECO:0000256" key="1">
    <source>
        <dbReference type="SAM" id="Phobius"/>
    </source>
</evidence>
<dbReference type="InterPro" id="IPR036938">
    <property type="entry name" value="PAP2/HPO_sf"/>
</dbReference>
<dbReference type="AlphaFoldDB" id="A0A023X6A3"/>
<dbReference type="SUPFAM" id="SSF48317">
    <property type="entry name" value="Acid phosphatase/Vanadium-dependent haloperoxidase"/>
    <property type="match status" value="1"/>
</dbReference>
<gene>
    <name evidence="2" type="ORF">RradSPS_2271</name>
    <name evidence="3" type="ORF">SIL72_13105</name>
</gene>
<evidence type="ECO:0008006" key="5">
    <source>
        <dbReference type="Google" id="ProtNLM"/>
    </source>
</evidence>
<dbReference type="RefSeq" id="WP_051589739.1">
    <property type="nucleotide sequence ID" value="NZ_CP007514.1"/>
</dbReference>
<dbReference type="KEGG" id="rrd:RradSPS_2271"/>
<reference evidence="3" key="2">
    <citation type="submission" date="2023-11" db="EMBL/GenBank/DDBJ databases">
        <title>MicrobeMod: A computational toolkit for identifying prokaryotic methylation and restriction-modification with nanopore sequencing.</title>
        <authorList>
            <person name="Crits-Christoph A."/>
            <person name="Kang S.C."/>
            <person name="Lee H."/>
            <person name="Ostrov N."/>
        </authorList>
    </citation>
    <scope>NUCLEOTIDE SEQUENCE</scope>
    <source>
        <strain evidence="3">ATCC 51242</strain>
    </source>
</reference>
<dbReference type="Proteomes" id="UP000025229">
    <property type="component" value="Chromosome"/>
</dbReference>
<keyword evidence="1" id="KW-0472">Membrane</keyword>
<evidence type="ECO:0000313" key="4">
    <source>
        <dbReference type="Proteomes" id="UP000025229"/>
    </source>
</evidence>
<feature type="transmembrane region" description="Helical" evidence="1">
    <location>
        <begin position="99"/>
        <end position="120"/>
    </location>
</feature>
<feature type="transmembrane region" description="Helical" evidence="1">
    <location>
        <begin position="166"/>
        <end position="184"/>
    </location>
</feature>
<feature type="transmembrane region" description="Helical" evidence="1">
    <location>
        <begin position="132"/>
        <end position="154"/>
    </location>
</feature>
<keyword evidence="1" id="KW-0812">Transmembrane</keyword>